<accession>A0A0F9BJA3</accession>
<dbReference type="Gene3D" id="3.40.1190.20">
    <property type="match status" value="1"/>
</dbReference>
<evidence type="ECO:0000313" key="1">
    <source>
        <dbReference type="EMBL" id="KKK84466.1"/>
    </source>
</evidence>
<proteinExistence type="predicted"/>
<protein>
    <recommendedName>
        <fullName evidence="2">Carbohydrate kinase PfkB domain-containing protein</fullName>
    </recommendedName>
</protein>
<dbReference type="AlphaFoldDB" id="A0A0F9BJA3"/>
<organism evidence="1">
    <name type="scientific">marine sediment metagenome</name>
    <dbReference type="NCBI Taxonomy" id="412755"/>
    <lineage>
        <taxon>unclassified sequences</taxon>
        <taxon>metagenomes</taxon>
        <taxon>ecological metagenomes</taxon>
    </lineage>
</organism>
<evidence type="ECO:0008006" key="2">
    <source>
        <dbReference type="Google" id="ProtNLM"/>
    </source>
</evidence>
<dbReference type="InterPro" id="IPR029056">
    <property type="entry name" value="Ribokinase-like"/>
</dbReference>
<comment type="caution">
    <text evidence="1">The sequence shown here is derived from an EMBL/GenBank/DDBJ whole genome shotgun (WGS) entry which is preliminary data.</text>
</comment>
<gene>
    <name evidence="1" type="ORF">LCGC14_2783070</name>
</gene>
<dbReference type="EMBL" id="LAZR01051763">
    <property type="protein sequence ID" value="KKK84466.1"/>
    <property type="molecule type" value="Genomic_DNA"/>
</dbReference>
<name>A0A0F9BJA3_9ZZZZ</name>
<reference evidence="1" key="1">
    <citation type="journal article" date="2015" name="Nature">
        <title>Complex archaea that bridge the gap between prokaryotes and eukaryotes.</title>
        <authorList>
            <person name="Spang A."/>
            <person name="Saw J.H."/>
            <person name="Jorgensen S.L."/>
            <person name="Zaremba-Niedzwiedzka K."/>
            <person name="Martijn J."/>
            <person name="Lind A.E."/>
            <person name="van Eijk R."/>
            <person name="Schleper C."/>
            <person name="Guy L."/>
            <person name="Ettema T.J."/>
        </authorList>
    </citation>
    <scope>NUCLEOTIDE SEQUENCE</scope>
</reference>
<sequence length="79" mass="8449">MLSEHLDMVIVGHLSRDIIVVDGGRQEATGGAVYFAAFAAKPACSKILVITKLALADVDLLSDFWQKGIPVLPLLSLKT</sequence>
<feature type="non-terminal residue" evidence="1">
    <location>
        <position position="79"/>
    </location>
</feature>